<comment type="caution">
    <text evidence="4">The sequence shown here is derived from an EMBL/GenBank/DDBJ whole genome shotgun (WGS) entry which is preliminary data.</text>
</comment>
<dbReference type="PANTHER" id="PTHR11527">
    <property type="entry name" value="HEAT-SHOCK PROTEIN 20 FAMILY MEMBER"/>
    <property type="match status" value="1"/>
</dbReference>
<gene>
    <name evidence="4" type="ORF">IQ217_12730</name>
</gene>
<reference evidence="4 5" key="1">
    <citation type="submission" date="2020-10" db="EMBL/GenBank/DDBJ databases">
        <authorList>
            <person name="Castelo-Branco R."/>
            <person name="Eusebio N."/>
            <person name="Adriana R."/>
            <person name="Vieira A."/>
            <person name="Brugerolle De Fraissinette N."/>
            <person name="Rezende De Castro R."/>
            <person name="Schneider M.P."/>
            <person name="Vasconcelos V."/>
            <person name="Leao P.N."/>
        </authorList>
    </citation>
    <scope>NUCLEOTIDE SEQUENCE [LARGE SCALE GENOMIC DNA]</scope>
    <source>
        <strain evidence="4 5">LEGE 00031</strain>
    </source>
</reference>
<name>A0ABR9VTK0_9SYNC</name>
<evidence type="ECO:0000313" key="4">
    <source>
        <dbReference type="EMBL" id="MBE9254686.1"/>
    </source>
</evidence>
<dbReference type="RefSeq" id="WP_194020223.1">
    <property type="nucleotide sequence ID" value="NZ_JADEVV010000036.1"/>
</dbReference>
<dbReference type="PROSITE" id="PS01031">
    <property type="entry name" value="SHSP"/>
    <property type="match status" value="1"/>
</dbReference>
<feature type="domain" description="SHSP" evidence="3">
    <location>
        <begin position="34"/>
        <end position="146"/>
    </location>
</feature>
<dbReference type="InterPro" id="IPR031107">
    <property type="entry name" value="Small_HSP"/>
</dbReference>
<sequence length="146" mass="16632">MSLILYNPLREMDSFQRQMNQLFDEVFVPSERHSDRQEFSPKAELTETEEAYVLKLELPGISPDNLDIQATRDAVTVSGDRQDTHSTEKDGVRRTEFHYGSFHRVIPVPGLIQNSEVKANYDAGILTLTLPKVEEAKNKVVKVQLS</sequence>
<dbReference type="SUPFAM" id="SSF49764">
    <property type="entry name" value="HSP20-like chaperones"/>
    <property type="match status" value="1"/>
</dbReference>
<dbReference type="Proteomes" id="UP000658720">
    <property type="component" value="Unassembled WGS sequence"/>
</dbReference>
<comment type="similarity">
    <text evidence="1 2">Belongs to the small heat shock protein (HSP20) family.</text>
</comment>
<dbReference type="CDD" id="cd06464">
    <property type="entry name" value="ACD_sHsps-like"/>
    <property type="match status" value="1"/>
</dbReference>
<dbReference type="Gene3D" id="2.60.40.790">
    <property type="match status" value="1"/>
</dbReference>
<dbReference type="EMBL" id="JADEVV010000036">
    <property type="protein sequence ID" value="MBE9254686.1"/>
    <property type="molecule type" value="Genomic_DNA"/>
</dbReference>
<evidence type="ECO:0000256" key="1">
    <source>
        <dbReference type="PROSITE-ProRule" id="PRU00285"/>
    </source>
</evidence>
<evidence type="ECO:0000259" key="3">
    <source>
        <dbReference type="PROSITE" id="PS01031"/>
    </source>
</evidence>
<evidence type="ECO:0000313" key="5">
    <source>
        <dbReference type="Proteomes" id="UP000658720"/>
    </source>
</evidence>
<accession>A0ABR9VTK0</accession>
<evidence type="ECO:0000256" key="2">
    <source>
        <dbReference type="RuleBase" id="RU003616"/>
    </source>
</evidence>
<organism evidence="4 5">
    <name type="scientific">Synechocystis salina LEGE 00031</name>
    <dbReference type="NCBI Taxonomy" id="1828736"/>
    <lineage>
        <taxon>Bacteria</taxon>
        <taxon>Bacillati</taxon>
        <taxon>Cyanobacteriota</taxon>
        <taxon>Cyanophyceae</taxon>
        <taxon>Synechococcales</taxon>
        <taxon>Merismopediaceae</taxon>
        <taxon>Synechocystis</taxon>
    </lineage>
</organism>
<proteinExistence type="inferred from homology"/>
<dbReference type="InterPro" id="IPR008978">
    <property type="entry name" value="HSP20-like_chaperone"/>
</dbReference>
<keyword evidence="5" id="KW-1185">Reference proteome</keyword>
<protein>
    <submittedName>
        <fullName evidence="4">Hsp20/alpha crystallin family protein</fullName>
    </submittedName>
</protein>
<dbReference type="InterPro" id="IPR002068">
    <property type="entry name" value="A-crystallin/Hsp20_dom"/>
</dbReference>
<dbReference type="Pfam" id="PF00011">
    <property type="entry name" value="HSP20"/>
    <property type="match status" value="1"/>
</dbReference>